<dbReference type="AlphaFoldDB" id="A0A4Q0PNT8"/>
<evidence type="ECO:0000313" key="1">
    <source>
        <dbReference type="EMBL" id="RXG30686.1"/>
    </source>
</evidence>
<evidence type="ECO:0008006" key="3">
    <source>
        <dbReference type="Google" id="ProtNLM"/>
    </source>
</evidence>
<dbReference type="EMBL" id="QOVL01000007">
    <property type="protein sequence ID" value="RXG30686.1"/>
    <property type="molecule type" value="Genomic_DNA"/>
</dbReference>
<accession>A0A4Q0PNT8</accession>
<evidence type="ECO:0000313" key="2">
    <source>
        <dbReference type="Proteomes" id="UP000290608"/>
    </source>
</evidence>
<sequence length="194" mass="22101">MKINISILSILFCIVLTSCGSDKLTNSKAESIIEDCQTNESLVKTKKFTYGTVEMDDMLKSKFPDFLKPYQKLEERGIVKIGSLERVEGGIMGKKDSYEITLTPKAEKFLVDSEVESSGKIRGKLKICEYKFDSVIEIQEIPERNDAKVKVSFARFNETPFFEDADENKNPKKIVETVTFRKTNEGWKLCDQKG</sequence>
<comment type="caution">
    <text evidence="1">The sequence shown here is derived from an EMBL/GenBank/DDBJ whole genome shotgun (WGS) entry which is preliminary data.</text>
</comment>
<gene>
    <name evidence="1" type="ORF">DSL99_1728</name>
</gene>
<dbReference type="RefSeq" id="WP_073099008.1">
    <property type="nucleotide sequence ID" value="NZ_QOVL01000007.1"/>
</dbReference>
<dbReference type="Proteomes" id="UP000290608">
    <property type="component" value="Unassembled WGS sequence"/>
</dbReference>
<protein>
    <recommendedName>
        <fullName evidence="3">Lipoprotein</fullName>
    </recommendedName>
</protein>
<dbReference type="STRING" id="1122159.SAMN02745246_01929"/>
<proteinExistence type="predicted"/>
<name>A0A4Q0PNT8_9FLAO</name>
<reference evidence="1 2" key="1">
    <citation type="submission" date="2018-07" db="EMBL/GenBank/DDBJ databases">
        <title>Leeuwenhoekiella genomics.</title>
        <authorList>
            <person name="Tahon G."/>
            <person name="Willems A."/>
        </authorList>
    </citation>
    <scope>NUCLEOTIDE SEQUENCE [LARGE SCALE GENOMIC DNA]</scope>
    <source>
        <strain evidence="1 2">LMG 1345</strain>
    </source>
</reference>
<organism evidence="1 2">
    <name type="scientific">Leeuwenhoekiella marinoflava</name>
    <dbReference type="NCBI Taxonomy" id="988"/>
    <lineage>
        <taxon>Bacteria</taxon>
        <taxon>Pseudomonadati</taxon>
        <taxon>Bacteroidota</taxon>
        <taxon>Flavobacteriia</taxon>
        <taxon>Flavobacteriales</taxon>
        <taxon>Flavobacteriaceae</taxon>
        <taxon>Leeuwenhoekiella</taxon>
    </lineage>
</organism>
<dbReference type="PROSITE" id="PS51257">
    <property type="entry name" value="PROKAR_LIPOPROTEIN"/>
    <property type="match status" value="1"/>
</dbReference>